<evidence type="ECO:0000313" key="3">
    <source>
        <dbReference type="Proteomes" id="UP000051952"/>
    </source>
</evidence>
<organism evidence="2 3">
    <name type="scientific">Bodo saltans</name>
    <name type="common">Flagellated protozoan</name>
    <dbReference type="NCBI Taxonomy" id="75058"/>
    <lineage>
        <taxon>Eukaryota</taxon>
        <taxon>Discoba</taxon>
        <taxon>Euglenozoa</taxon>
        <taxon>Kinetoplastea</taxon>
        <taxon>Metakinetoplastina</taxon>
        <taxon>Eubodonida</taxon>
        <taxon>Bodonidae</taxon>
        <taxon>Bodo</taxon>
    </lineage>
</organism>
<sequence length="697" mass="77485">MDNASSLLSSSSAAAAASLEAFSFLDVADTQLRSADRRKQLLELAYSKLTAVREHHRRISDAHLEARMRKERVQFDADRWNTLATRCQNATVVLERIGELNAVDVERYILVDHTEALAAGSSVPSTTANEHGHEGKEHDSVDALTLHRREVEHSLHTVLQETEAARIQFVGTIEAQLTAAENERDYVAAETDELKSRWAHLTQLKDTMKANDAMIVTAQSDASAADHGRRLAGDEAAKSAAELAQCHDMRASLEDALAAAHANQMLIRVGKQHDELNAEVRPQQEDVTSFSKLLSLLEKIHNGQNDDSTQVIHSLNDELLSLQQVVKATRSVEAQVADLRDQFSSAAEVEVEQRRLRDVEATRDATRDAYDALTRRRAYLDAMLSASMTQSSIHSTDVNIESVQNASRGLPTLSELSDSVIPSLERQVTSLTAELSTARDDLYLLEDELIVSRCVELRETLHMYQNTVLPERRQRVLSLRSQRLDGRRAVEAWYEEELPRHEAYLDQLRQDRFEWSQAVARAYGERDAVMTAIAALEHRSASNSERRTAMAAERRRWEEAGDDMAPTVTVSHQHRESSSGGAIDTQAEEEQWAEIVDARGMLCKRVRVPQAPWQPIVVGTNSHVPPHSLKSDMPSSSHSVVDNHHTSTTATDKKDNTGGRRFIGILKSFGLFQGLVDLVRGKPIVVPGGGAMLTLNV</sequence>
<feature type="region of interest" description="Disordered" evidence="1">
    <location>
        <begin position="625"/>
        <end position="657"/>
    </location>
</feature>
<reference evidence="3" key="1">
    <citation type="submission" date="2015-09" db="EMBL/GenBank/DDBJ databases">
        <authorList>
            <consortium name="Pathogen Informatics"/>
        </authorList>
    </citation>
    <scope>NUCLEOTIDE SEQUENCE [LARGE SCALE GENOMIC DNA]</scope>
    <source>
        <strain evidence="3">Lake Konstanz</strain>
    </source>
</reference>
<gene>
    <name evidence="2" type="ORF">BSAL_25245</name>
</gene>
<keyword evidence="3" id="KW-1185">Reference proteome</keyword>
<proteinExistence type="predicted"/>
<dbReference type="VEuPathDB" id="TriTrypDB:BSAL_25245"/>
<evidence type="ECO:0000256" key="1">
    <source>
        <dbReference type="SAM" id="MobiDB-lite"/>
    </source>
</evidence>
<feature type="region of interest" description="Disordered" evidence="1">
    <location>
        <begin position="566"/>
        <end position="586"/>
    </location>
</feature>
<protein>
    <submittedName>
        <fullName evidence="2">GPI-anchored surface protein, putative</fullName>
    </submittedName>
</protein>
<dbReference type="AlphaFoldDB" id="A0A0S4JIH3"/>
<evidence type="ECO:0000313" key="2">
    <source>
        <dbReference type="EMBL" id="CUG90149.1"/>
    </source>
</evidence>
<name>A0A0S4JIH3_BODSA</name>
<dbReference type="EMBL" id="CYKH01001796">
    <property type="protein sequence ID" value="CUG90149.1"/>
    <property type="molecule type" value="Genomic_DNA"/>
</dbReference>
<dbReference type="Proteomes" id="UP000051952">
    <property type="component" value="Unassembled WGS sequence"/>
</dbReference>
<accession>A0A0S4JIH3</accession>
<feature type="compositionally biased region" description="Basic and acidic residues" evidence="1">
    <location>
        <begin position="641"/>
        <end position="657"/>
    </location>
</feature>